<keyword evidence="1" id="KW-0805">Transcription regulation</keyword>
<dbReference type="RefSeq" id="WP_206656726.1">
    <property type="nucleotide sequence ID" value="NZ_CP071182.1"/>
</dbReference>
<dbReference type="Gene3D" id="1.10.10.10">
    <property type="entry name" value="Winged helix-like DNA-binding domain superfamily/Winged helix DNA-binding domain"/>
    <property type="match status" value="1"/>
</dbReference>
<protein>
    <submittedName>
        <fullName evidence="5">Winged helix-turn-helix transcriptional regulator</fullName>
    </submittedName>
</protein>
<dbReference type="GO" id="GO:0003677">
    <property type="term" value="F:DNA binding"/>
    <property type="evidence" value="ECO:0007669"/>
    <property type="project" value="UniProtKB-KW"/>
</dbReference>
<feature type="domain" description="HTH arsR-type" evidence="4">
    <location>
        <begin position="104"/>
        <end position="198"/>
    </location>
</feature>
<evidence type="ECO:0000256" key="1">
    <source>
        <dbReference type="ARBA" id="ARBA00023015"/>
    </source>
</evidence>
<sequence>MDLPETQFRFRYVLSEFLHRCCLPVEDALREISRESVETMSTQFSSQQEMFYAQFLKMESAPFKTDVVVRMSPLTEIGCQVWLKPSDSQCDYVRIGTRTPELIVHHDDRKVVDAFRKVLSDKQRMTIMELLAGRPWYGQELAQQLGISAASIFHHMSLLLDLNLVQIERIERRIYYQLQRQRLVQLFEMLQRSLLEGA</sequence>
<gene>
    <name evidence="5" type="ORF">JZ786_23800</name>
</gene>
<keyword evidence="6" id="KW-1185">Reference proteome</keyword>
<dbReference type="SMART" id="SM00418">
    <property type="entry name" value="HTH_ARSR"/>
    <property type="match status" value="1"/>
</dbReference>
<name>A0A9X7Z5Y0_9BACL</name>
<dbReference type="KEGG" id="afx:JZ786_23800"/>
<dbReference type="InterPro" id="IPR051081">
    <property type="entry name" value="HTH_MetalResp_TranReg"/>
</dbReference>
<evidence type="ECO:0000256" key="2">
    <source>
        <dbReference type="ARBA" id="ARBA00023125"/>
    </source>
</evidence>
<organism evidence="5 6">
    <name type="scientific">Alicyclobacillus mengziensis</name>
    <dbReference type="NCBI Taxonomy" id="2931921"/>
    <lineage>
        <taxon>Bacteria</taxon>
        <taxon>Bacillati</taxon>
        <taxon>Bacillota</taxon>
        <taxon>Bacilli</taxon>
        <taxon>Bacillales</taxon>
        <taxon>Alicyclobacillaceae</taxon>
        <taxon>Alicyclobacillus</taxon>
    </lineage>
</organism>
<proteinExistence type="predicted"/>
<evidence type="ECO:0000313" key="6">
    <source>
        <dbReference type="Proteomes" id="UP000663505"/>
    </source>
</evidence>
<dbReference type="InterPro" id="IPR036390">
    <property type="entry name" value="WH_DNA-bd_sf"/>
</dbReference>
<dbReference type="CDD" id="cd00090">
    <property type="entry name" value="HTH_ARSR"/>
    <property type="match status" value="1"/>
</dbReference>
<dbReference type="PANTHER" id="PTHR33154">
    <property type="entry name" value="TRANSCRIPTIONAL REGULATOR, ARSR FAMILY"/>
    <property type="match status" value="1"/>
</dbReference>
<dbReference type="GO" id="GO:0003700">
    <property type="term" value="F:DNA-binding transcription factor activity"/>
    <property type="evidence" value="ECO:0007669"/>
    <property type="project" value="InterPro"/>
</dbReference>
<dbReference type="SUPFAM" id="SSF46785">
    <property type="entry name" value="Winged helix' DNA-binding domain"/>
    <property type="match status" value="1"/>
</dbReference>
<evidence type="ECO:0000256" key="3">
    <source>
        <dbReference type="ARBA" id="ARBA00023163"/>
    </source>
</evidence>
<dbReference type="AlphaFoldDB" id="A0A9X7Z5Y0"/>
<accession>A0A9X7Z5Y0</accession>
<reference evidence="5 6" key="1">
    <citation type="submission" date="2021-02" db="EMBL/GenBank/DDBJ databases">
        <title>Alicyclobacillus curvatus sp. nov. and Alicyclobacillus mengziensis sp. nov., two acidophilic bacteria isolated from acid mine drainage.</title>
        <authorList>
            <person name="Huang Y."/>
        </authorList>
    </citation>
    <scope>NUCLEOTIDE SEQUENCE [LARGE SCALE GENOMIC DNA]</scope>
    <source>
        <strain evidence="5 6">S30H14</strain>
    </source>
</reference>
<dbReference type="InterPro" id="IPR001845">
    <property type="entry name" value="HTH_ArsR_DNA-bd_dom"/>
</dbReference>
<dbReference type="PANTHER" id="PTHR33154:SF38">
    <property type="entry name" value="HTH ARSR-TYPE DOMAIN-CONTAINING PROTEIN"/>
    <property type="match status" value="1"/>
</dbReference>
<evidence type="ECO:0000259" key="4">
    <source>
        <dbReference type="PROSITE" id="PS50987"/>
    </source>
</evidence>
<dbReference type="InterPro" id="IPR036388">
    <property type="entry name" value="WH-like_DNA-bd_sf"/>
</dbReference>
<dbReference type="PRINTS" id="PR00778">
    <property type="entry name" value="HTHARSR"/>
</dbReference>
<keyword evidence="3" id="KW-0804">Transcription</keyword>
<evidence type="ECO:0000313" key="5">
    <source>
        <dbReference type="EMBL" id="QSO47374.1"/>
    </source>
</evidence>
<dbReference type="PROSITE" id="PS50987">
    <property type="entry name" value="HTH_ARSR_2"/>
    <property type="match status" value="1"/>
</dbReference>
<dbReference type="EMBL" id="CP071182">
    <property type="protein sequence ID" value="QSO47374.1"/>
    <property type="molecule type" value="Genomic_DNA"/>
</dbReference>
<dbReference type="Pfam" id="PF01022">
    <property type="entry name" value="HTH_5"/>
    <property type="match status" value="1"/>
</dbReference>
<dbReference type="Proteomes" id="UP000663505">
    <property type="component" value="Chromosome"/>
</dbReference>
<keyword evidence="2" id="KW-0238">DNA-binding</keyword>
<dbReference type="InterPro" id="IPR011991">
    <property type="entry name" value="ArsR-like_HTH"/>
</dbReference>